<evidence type="ECO:0000256" key="6">
    <source>
        <dbReference type="ARBA" id="ARBA00022692"/>
    </source>
</evidence>
<feature type="domain" description="Histidine kinase" evidence="14">
    <location>
        <begin position="276"/>
        <end position="484"/>
    </location>
</feature>
<dbReference type="InterPro" id="IPR003661">
    <property type="entry name" value="HisK_dim/P_dom"/>
</dbReference>
<evidence type="ECO:0000256" key="2">
    <source>
        <dbReference type="ARBA" id="ARBA00004141"/>
    </source>
</evidence>
<dbReference type="AlphaFoldDB" id="A0A1H2W2V6"/>
<feature type="transmembrane region" description="Helical" evidence="13">
    <location>
        <begin position="20"/>
        <end position="43"/>
    </location>
</feature>
<dbReference type="InterPro" id="IPR050428">
    <property type="entry name" value="TCS_sensor_his_kinase"/>
</dbReference>
<dbReference type="SUPFAM" id="SSF55874">
    <property type="entry name" value="ATPase domain of HSP90 chaperone/DNA topoisomerase II/histidine kinase"/>
    <property type="match status" value="1"/>
</dbReference>
<evidence type="ECO:0000256" key="3">
    <source>
        <dbReference type="ARBA" id="ARBA00012438"/>
    </source>
</evidence>
<dbReference type="InterPro" id="IPR005467">
    <property type="entry name" value="His_kinase_dom"/>
</dbReference>
<evidence type="ECO:0000313" key="17">
    <source>
        <dbReference type="Proteomes" id="UP000182944"/>
    </source>
</evidence>
<evidence type="ECO:0000256" key="4">
    <source>
        <dbReference type="ARBA" id="ARBA00022553"/>
    </source>
</evidence>
<dbReference type="EC" id="2.7.13.3" evidence="3"/>
<dbReference type="SMART" id="SM00388">
    <property type="entry name" value="HisKA"/>
    <property type="match status" value="1"/>
</dbReference>
<reference evidence="17" key="1">
    <citation type="submission" date="2016-10" db="EMBL/GenBank/DDBJ databases">
        <authorList>
            <person name="Varghese N."/>
            <person name="Submissions S."/>
        </authorList>
    </citation>
    <scope>NUCLEOTIDE SEQUENCE [LARGE SCALE GENOMIC DNA]</scope>
    <source>
        <strain evidence="17">DSM 29303</strain>
    </source>
</reference>
<comment type="subcellular location">
    <subcellularLocation>
        <location evidence="2">Membrane</location>
        <topology evidence="2">Multi-pass membrane protein</topology>
    </subcellularLocation>
</comment>
<protein>
    <recommendedName>
        <fullName evidence="3">histidine kinase</fullName>
        <ecNumber evidence="3">2.7.13.3</ecNumber>
    </recommendedName>
</protein>
<dbReference type="GO" id="GO:0005886">
    <property type="term" value="C:plasma membrane"/>
    <property type="evidence" value="ECO:0007669"/>
    <property type="project" value="TreeGrafter"/>
</dbReference>
<dbReference type="InterPro" id="IPR036097">
    <property type="entry name" value="HisK_dim/P_sf"/>
</dbReference>
<dbReference type="STRING" id="1545044.SAMN05444276_10224"/>
<dbReference type="Pfam" id="PF02518">
    <property type="entry name" value="HATPase_c"/>
    <property type="match status" value="1"/>
</dbReference>
<comment type="catalytic activity">
    <reaction evidence="1">
        <text>ATP + protein L-histidine = ADP + protein N-phospho-L-histidine.</text>
        <dbReference type="EC" id="2.7.13.3"/>
    </reaction>
</comment>
<keyword evidence="6 13" id="KW-0812">Transmembrane</keyword>
<evidence type="ECO:0000256" key="12">
    <source>
        <dbReference type="SAM" id="MobiDB-lite"/>
    </source>
</evidence>
<dbReference type="PROSITE" id="PS50109">
    <property type="entry name" value="HIS_KIN"/>
    <property type="match status" value="1"/>
</dbReference>
<dbReference type="RefSeq" id="WP_052176445.1">
    <property type="nucleotide sequence ID" value="NZ_FNNA01000002.1"/>
</dbReference>
<dbReference type="GO" id="GO:0000155">
    <property type="term" value="F:phosphorelay sensor kinase activity"/>
    <property type="evidence" value="ECO:0007669"/>
    <property type="project" value="InterPro"/>
</dbReference>
<evidence type="ECO:0000256" key="8">
    <source>
        <dbReference type="ARBA" id="ARBA00022777"/>
    </source>
</evidence>
<keyword evidence="11" id="KW-0902">Two-component regulatory system</keyword>
<keyword evidence="13" id="KW-0472">Membrane</keyword>
<keyword evidence="7" id="KW-0547">Nucleotide-binding</keyword>
<dbReference type="GO" id="GO:0005524">
    <property type="term" value="F:ATP binding"/>
    <property type="evidence" value="ECO:0007669"/>
    <property type="project" value="UniProtKB-KW"/>
</dbReference>
<evidence type="ECO:0000313" key="16">
    <source>
        <dbReference type="EMBL" id="SDW74982.1"/>
    </source>
</evidence>
<evidence type="ECO:0000256" key="9">
    <source>
        <dbReference type="ARBA" id="ARBA00022840"/>
    </source>
</evidence>
<dbReference type="SMART" id="SM00387">
    <property type="entry name" value="HATPase_c"/>
    <property type="match status" value="1"/>
</dbReference>
<dbReference type="PANTHER" id="PTHR45436:SF14">
    <property type="entry name" value="SENSOR PROTEIN QSEC"/>
    <property type="match status" value="1"/>
</dbReference>
<feature type="compositionally biased region" description="Acidic residues" evidence="12">
    <location>
        <begin position="93"/>
        <end position="105"/>
    </location>
</feature>
<sequence>MSALPPRPAPRRPASLRRDLALRLSLGLVVAWLAAVGGAGLALKARTDRIFDSALQETAERILPLAILEIEADRYRRDHDREDRRARRGDGGDHDEEDDEDDEDDDHRPRVVPRTSQAAPHDEYLTYLLRDRGGAVLVLSHDADPAVFPPDAPEGFSAARDHRVYTRSAEGGRYIIQAAEPLAVRRSAMFATLGLMLLPLAALIPIALLGISWLVRRGLAPLDGLSAALGRRGAQDLSPVPDTGLPAELEPIRGQANRLMARMGDALAAERDFASNAAHELRTPIAATLAHTQRLVAEAPAGPLRERAMRVEGELKRMARLSEKLLQLARAEGGGVVRAAPGNVVPILAALADDIARDLPEGRVAVTLPEGAVASRLDPDAFAVLARNLIENALRHGAPGTPVAVTLTPAGVLRVENDALPVAAEALARLTQRFERGGSRADGSGLGLTIAASIAAAIGSELRLASPIPGSDRGFRAEVAVAAA</sequence>
<evidence type="ECO:0000256" key="10">
    <source>
        <dbReference type="ARBA" id="ARBA00022989"/>
    </source>
</evidence>
<keyword evidence="10 13" id="KW-1133">Transmembrane helix</keyword>
<evidence type="ECO:0000259" key="15">
    <source>
        <dbReference type="PROSITE" id="PS50885"/>
    </source>
</evidence>
<dbReference type="OrthoDB" id="9809766at2"/>
<keyword evidence="17" id="KW-1185">Reference proteome</keyword>
<evidence type="ECO:0000256" key="13">
    <source>
        <dbReference type="SAM" id="Phobius"/>
    </source>
</evidence>
<keyword evidence="4" id="KW-0597">Phosphoprotein</keyword>
<evidence type="ECO:0000256" key="1">
    <source>
        <dbReference type="ARBA" id="ARBA00000085"/>
    </source>
</evidence>
<dbReference type="CDD" id="cd00075">
    <property type="entry name" value="HATPase"/>
    <property type="match status" value="1"/>
</dbReference>
<dbReference type="EMBL" id="FNNA01000002">
    <property type="protein sequence ID" value="SDW74982.1"/>
    <property type="molecule type" value="Genomic_DNA"/>
</dbReference>
<dbReference type="PROSITE" id="PS50885">
    <property type="entry name" value="HAMP"/>
    <property type="match status" value="1"/>
</dbReference>
<keyword evidence="9" id="KW-0067">ATP-binding</keyword>
<evidence type="ECO:0000256" key="7">
    <source>
        <dbReference type="ARBA" id="ARBA00022741"/>
    </source>
</evidence>
<dbReference type="InterPro" id="IPR036890">
    <property type="entry name" value="HATPase_C_sf"/>
</dbReference>
<dbReference type="Pfam" id="PF00512">
    <property type="entry name" value="HisKA"/>
    <property type="match status" value="1"/>
</dbReference>
<dbReference type="SUPFAM" id="SSF47384">
    <property type="entry name" value="Homodimeric domain of signal transducing histidine kinase"/>
    <property type="match status" value="1"/>
</dbReference>
<organism evidence="16 17">
    <name type="scientific">Paracoccus sanguinis</name>
    <dbReference type="NCBI Taxonomy" id="1545044"/>
    <lineage>
        <taxon>Bacteria</taxon>
        <taxon>Pseudomonadati</taxon>
        <taxon>Pseudomonadota</taxon>
        <taxon>Alphaproteobacteria</taxon>
        <taxon>Rhodobacterales</taxon>
        <taxon>Paracoccaceae</taxon>
        <taxon>Paracoccus</taxon>
    </lineage>
</organism>
<gene>
    <name evidence="16" type="ORF">SAMN05444276_10224</name>
</gene>
<evidence type="ECO:0000259" key="14">
    <source>
        <dbReference type="PROSITE" id="PS50109"/>
    </source>
</evidence>
<dbReference type="PANTHER" id="PTHR45436">
    <property type="entry name" value="SENSOR HISTIDINE KINASE YKOH"/>
    <property type="match status" value="1"/>
</dbReference>
<keyword evidence="5" id="KW-0808">Transferase</keyword>
<feature type="region of interest" description="Disordered" evidence="12">
    <location>
        <begin position="79"/>
        <end position="116"/>
    </location>
</feature>
<evidence type="ECO:0000256" key="11">
    <source>
        <dbReference type="ARBA" id="ARBA00023012"/>
    </source>
</evidence>
<dbReference type="Gene3D" id="3.30.565.10">
    <property type="entry name" value="Histidine kinase-like ATPase, C-terminal domain"/>
    <property type="match status" value="1"/>
</dbReference>
<feature type="domain" description="HAMP" evidence="15">
    <location>
        <begin position="216"/>
        <end position="268"/>
    </location>
</feature>
<proteinExistence type="predicted"/>
<dbReference type="InterPro" id="IPR003660">
    <property type="entry name" value="HAMP_dom"/>
</dbReference>
<feature type="compositionally biased region" description="Basic and acidic residues" evidence="12">
    <location>
        <begin position="79"/>
        <end position="92"/>
    </location>
</feature>
<dbReference type="CDD" id="cd00082">
    <property type="entry name" value="HisKA"/>
    <property type="match status" value="1"/>
</dbReference>
<dbReference type="Gene3D" id="1.10.287.130">
    <property type="match status" value="1"/>
</dbReference>
<dbReference type="InterPro" id="IPR003594">
    <property type="entry name" value="HATPase_dom"/>
</dbReference>
<dbReference type="Proteomes" id="UP000182944">
    <property type="component" value="Unassembled WGS sequence"/>
</dbReference>
<evidence type="ECO:0000256" key="5">
    <source>
        <dbReference type="ARBA" id="ARBA00022679"/>
    </source>
</evidence>
<keyword evidence="8 16" id="KW-0418">Kinase</keyword>
<name>A0A1H2W2V6_9RHOB</name>
<accession>A0A1H2W2V6</accession>
<feature type="transmembrane region" description="Helical" evidence="13">
    <location>
        <begin position="190"/>
        <end position="215"/>
    </location>
</feature>